<evidence type="ECO:0000256" key="2">
    <source>
        <dbReference type="SAM" id="Phobius"/>
    </source>
</evidence>
<dbReference type="OrthoDB" id="5089074at2759"/>
<keyword evidence="2" id="KW-1133">Transmembrane helix</keyword>
<accession>A0A8H5NZ11</accession>
<evidence type="ECO:0000256" key="1">
    <source>
        <dbReference type="SAM" id="MobiDB-lite"/>
    </source>
</evidence>
<feature type="compositionally biased region" description="Low complexity" evidence="1">
    <location>
        <begin position="248"/>
        <end position="275"/>
    </location>
</feature>
<comment type="caution">
    <text evidence="3">The sequence shown here is derived from an EMBL/GenBank/DDBJ whole genome shotgun (WGS) entry which is preliminary data.</text>
</comment>
<name>A0A8H5NZ11_9HYPO</name>
<dbReference type="EMBL" id="JAAOAS010000273">
    <property type="protein sequence ID" value="KAF5582143.1"/>
    <property type="molecule type" value="Genomic_DNA"/>
</dbReference>
<feature type="transmembrane region" description="Helical" evidence="2">
    <location>
        <begin position="69"/>
        <end position="88"/>
    </location>
</feature>
<organism evidence="3 4">
    <name type="scientific">Fusarium pseudocircinatum</name>
    <dbReference type="NCBI Taxonomy" id="56676"/>
    <lineage>
        <taxon>Eukaryota</taxon>
        <taxon>Fungi</taxon>
        <taxon>Dikarya</taxon>
        <taxon>Ascomycota</taxon>
        <taxon>Pezizomycotina</taxon>
        <taxon>Sordariomycetes</taxon>
        <taxon>Hypocreomycetidae</taxon>
        <taxon>Hypocreales</taxon>
        <taxon>Nectriaceae</taxon>
        <taxon>Fusarium</taxon>
        <taxon>Fusarium fujikuroi species complex</taxon>
    </lineage>
</organism>
<evidence type="ECO:0000313" key="3">
    <source>
        <dbReference type="EMBL" id="KAF5582143.1"/>
    </source>
</evidence>
<keyword evidence="2" id="KW-0472">Membrane</keyword>
<feature type="compositionally biased region" description="Basic and acidic residues" evidence="1">
    <location>
        <begin position="294"/>
        <end position="307"/>
    </location>
</feature>
<sequence>MLSSTPITVLDPNVVIPSLSTRVRSSLAMPTHILVARNWTQNNTTNNNTTNNTTTKAHDSPIFYPNRDGIIALALLAAILGLFMGLVLRDLLDKRRTGEFKEDKKSCGKFFLTLFRMPCLLCSMDNSRQLWIKFTNLFRSKKNKRVVKKADQDGIELDVRLHSGKPIGVFNGASSPKIAFASDKTRRSISKGKAVDTTVLPRVADFSVGQGFVSAPVHGASSGSDRDDSSAPDHNLSISNPGGLSTENAGSSSTNNHGAGSSSASAGHSHWWSLGHGHGHDTSHSHSHSHSNSHSHDYGSHSYDFGHTDSGGFDSGGFDGGGDGGGD</sequence>
<gene>
    <name evidence="3" type="ORF">FPCIR_9739</name>
</gene>
<dbReference type="AlphaFoldDB" id="A0A8H5NZ11"/>
<evidence type="ECO:0000313" key="4">
    <source>
        <dbReference type="Proteomes" id="UP000546213"/>
    </source>
</evidence>
<feature type="region of interest" description="Disordered" evidence="1">
    <location>
        <begin position="217"/>
        <end position="327"/>
    </location>
</feature>
<dbReference type="Proteomes" id="UP000546213">
    <property type="component" value="Unassembled WGS sequence"/>
</dbReference>
<reference evidence="3 4" key="1">
    <citation type="submission" date="2020-05" db="EMBL/GenBank/DDBJ databases">
        <title>Identification and distribution of gene clusters putatively required for synthesis of sphingolipid metabolism inhibitors in phylogenetically diverse species of the filamentous fungus Fusarium.</title>
        <authorList>
            <person name="Kim H.-S."/>
            <person name="Busman M."/>
            <person name="Brown D.W."/>
            <person name="Divon H."/>
            <person name="Uhlig S."/>
            <person name="Proctor R.H."/>
        </authorList>
    </citation>
    <scope>NUCLEOTIDE SEQUENCE [LARGE SCALE GENOMIC DNA]</scope>
    <source>
        <strain evidence="3 4">NRRL 36939</strain>
    </source>
</reference>
<keyword evidence="2" id="KW-0812">Transmembrane</keyword>
<protein>
    <submittedName>
        <fullName evidence="3">Uncharacterized protein</fullName>
    </submittedName>
</protein>
<proteinExistence type="predicted"/>
<feature type="compositionally biased region" description="Polar residues" evidence="1">
    <location>
        <begin position="236"/>
        <end position="247"/>
    </location>
</feature>
<feature type="compositionally biased region" description="Gly residues" evidence="1">
    <location>
        <begin position="313"/>
        <end position="327"/>
    </location>
</feature>
<keyword evidence="4" id="KW-1185">Reference proteome</keyword>